<sequence length="181" mass="19933">MESTESTPKKLEDNPKDALEAYLRYMWKGYYKWYEKAVKQNQQLWLALQLVSIISAIATAVLAGLSGEKWFRDYESLRIAMIVIPLIGTFASSIAANTKVASLWALREQGRQAVQALVDSGRQRFAAATSAADYVAIHQFLVKAIEKVEASQAEGCFPLLPEIPGSPAQTQLPLPSKTVGS</sequence>
<gene>
    <name evidence="2" type="ordered locus">Psta_0887</name>
</gene>
<proteinExistence type="predicted"/>
<accession>D2R776</accession>
<keyword evidence="1" id="KW-0812">Transmembrane</keyword>
<dbReference type="eggNOG" id="ENOG502ZK36">
    <property type="taxonomic scope" value="Bacteria"/>
</dbReference>
<evidence type="ECO:0000313" key="3">
    <source>
        <dbReference type="Proteomes" id="UP000001887"/>
    </source>
</evidence>
<feature type="transmembrane region" description="Helical" evidence="1">
    <location>
        <begin position="77"/>
        <end position="97"/>
    </location>
</feature>
<dbReference type="OrthoDB" id="1492291at2"/>
<keyword evidence="1" id="KW-0472">Membrane</keyword>
<keyword evidence="3" id="KW-1185">Reference proteome</keyword>
<evidence type="ECO:0008006" key="4">
    <source>
        <dbReference type="Google" id="ProtNLM"/>
    </source>
</evidence>
<evidence type="ECO:0000256" key="1">
    <source>
        <dbReference type="SAM" id="Phobius"/>
    </source>
</evidence>
<name>D2R776_PIRSD</name>
<feature type="transmembrane region" description="Helical" evidence="1">
    <location>
        <begin position="44"/>
        <end position="65"/>
    </location>
</feature>
<evidence type="ECO:0000313" key="2">
    <source>
        <dbReference type="EMBL" id="ADB15572.1"/>
    </source>
</evidence>
<organism evidence="2 3">
    <name type="scientific">Pirellula staleyi (strain ATCC 27377 / DSM 6068 / ICPB 4128)</name>
    <name type="common">Pirella staleyi</name>
    <dbReference type="NCBI Taxonomy" id="530564"/>
    <lineage>
        <taxon>Bacteria</taxon>
        <taxon>Pseudomonadati</taxon>
        <taxon>Planctomycetota</taxon>
        <taxon>Planctomycetia</taxon>
        <taxon>Pirellulales</taxon>
        <taxon>Pirellulaceae</taxon>
        <taxon>Pirellula</taxon>
    </lineage>
</organism>
<protein>
    <recommendedName>
        <fullName evidence="4">SMODS and SLOG-associating 2TM effector domain-containing protein</fullName>
    </recommendedName>
</protein>
<dbReference type="Proteomes" id="UP000001887">
    <property type="component" value="Chromosome"/>
</dbReference>
<keyword evidence="1" id="KW-1133">Transmembrane helix</keyword>
<reference evidence="2 3" key="1">
    <citation type="journal article" date="2009" name="Stand. Genomic Sci.">
        <title>Complete genome sequence of Pirellula staleyi type strain (ATCC 27377).</title>
        <authorList>
            <person name="Clum A."/>
            <person name="Tindall B.J."/>
            <person name="Sikorski J."/>
            <person name="Ivanova N."/>
            <person name="Mavrommatis K."/>
            <person name="Lucas S."/>
            <person name="Glavina del Rio T."/>
            <person name="Nolan M."/>
            <person name="Chen F."/>
            <person name="Tice H."/>
            <person name="Pitluck S."/>
            <person name="Cheng J.F."/>
            <person name="Chertkov O."/>
            <person name="Brettin T."/>
            <person name="Han C."/>
            <person name="Detter J.C."/>
            <person name="Kuske C."/>
            <person name="Bruce D."/>
            <person name="Goodwin L."/>
            <person name="Ovchinikova G."/>
            <person name="Pati A."/>
            <person name="Mikhailova N."/>
            <person name="Chen A."/>
            <person name="Palaniappan K."/>
            <person name="Land M."/>
            <person name="Hauser L."/>
            <person name="Chang Y.J."/>
            <person name="Jeffries C.D."/>
            <person name="Chain P."/>
            <person name="Rohde M."/>
            <person name="Goker M."/>
            <person name="Bristow J."/>
            <person name="Eisen J.A."/>
            <person name="Markowitz V."/>
            <person name="Hugenholtz P."/>
            <person name="Kyrpides N.C."/>
            <person name="Klenk H.P."/>
            <person name="Lapidus A."/>
        </authorList>
    </citation>
    <scope>NUCLEOTIDE SEQUENCE [LARGE SCALE GENOMIC DNA]</scope>
    <source>
        <strain evidence="3">ATCC 27377 / DSM 6068 / ICPB 4128</strain>
    </source>
</reference>
<dbReference type="KEGG" id="psl:Psta_0887"/>
<dbReference type="HOGENOM" id="CLU_1487738_0_0_0"/>
<dbReference type="AlphaFoldDB" id="D2R776"/>
<dbReference type="EMBL" id="CP001848">
    <property type="protein sequence ID" value="ADB15572.1"/>
    <property type="molecule type" value="Genomic_DNA"/>
</dbReference>